<feature type="region of interest" description="Disordered" evidence="1">
    <location>
        <begin position="64"/>
        <end position="85"/>
    </location>
</feature>
<proteinExistence type="predicted"/>
<keyword evidence="3" id="KW-1185">Reference proteome</keyword>
<protein>
    <submittedName>
        <fullName evidence="2">Uncharacterized protein</fullName>
    </submittedName>
</protein>
<feature type="compositionally biased region" description="Polar residues" evidence="1">
    <location>
        <begin position="74"/>
        <end position="85"/>
    </location>
</feature>
<evidence type="ECO:0000313" key="2">
    <source>
        <dbReference type="EMBL" id="GAA1404020.1"/>
    </source>
</evidence>
<dbReference type="Proteomes" id="UP001499863">
    <property type="component" value="Unassembled WGS sequence"/>
</dbReference>
<evidence type="ECO:0000256" key="1">
    <source>
        <dbReference type="SAM" id="MobiDB-lite"/>
    </source>
</evidence>
<evidence type="ECO:0000313" key="3">
    <source>
        <dbReference type="Proteomes" id="UP001499863"/>
    </source>
</evidence>
<dbReference type="EMBL" id="BAAAKJ010000266">
    <property type="protein sequence ID" value="GAA1404020.1"/>
    <property type="molecule type" value="Genomic_DNA"/>
</dbReference>
<comment type="caution">
    <text evidence="2">The sequence shown here is derived from an EMBL/GenBank/DDBJ whole genome shotgun (WGS) entry which is preliminary data.</text>
</comment>
<gene>
    <name evidence="2" type="ORF">GCM10009639_49550</name>
</gene>
<reference evidence="2 3" key="1">
    <citation type="journal article" date="2019" name="Int. J. Syst. Evol. Microbiol.">
        <title>The Global Catalogue of Microorganisms (GCM) 10K type strain sequencing project: providing services to taxonomists for standard genome sequencing and annotation.</title>
        <authorList>
            <consortium name="The Broad Institute Genomics Platform"/>
            <consortium name="The Broad Institute Genome Sequencing Center for Infectious Disease"/>
            <person name="Wu L."/>
            <person name="Ma J."/>
        </authorList>
    </citation>
    <scope>NUCLEOTIDE SEQUENCE [LARGE SCALE GENOMIC DNA]</scope>
    <source>
        <strain evidence="2 3">JCM 12393</strain>
    </source>
</reference>
<accession>A0ABN1YE39</accession>
<sequence>MAASPALALDPAEPQAVRESAAAVSTAAKAAARARCTVTGKSPVKGAYCEGAFAGGSAGLRLAKGGGTAGVSGRSPSSELTSQLR</sequence>
<name>A0ABN1YE39_9ACTN</name>
<organism evidence="2 3">
    <name type="scientific">Kitasatospora putterlickiae</name>
    <dbReference type="NCBI Taxonomy" id="221725"/>
    <lineage>
        <taxon>Bacteria</taxon>
        <taxon>Bacillati</taxon>
        <taxon>Actinomycetota</taxon>
        <taxon>Actinomycetes</taxon>
        <taxon>Kitasatosporales</taxon>
        <taxon>Streptomycetaceae</taxon>
        <taxon>Kitasatospora</taxon>
    </lineage>
</organism>